<accession>A0A9P7UL64</accession>
<protein>
    <submittedName>
        <fullName evidence="1">Uncharacterized protein</fullName>
    </submittedName>
</protein>
<dbReference type="GeneID" id="66071186"/>
<evidence type="ECO:0000313" key="1">
    <source>
        <dbReference type="EMBL" id="KAG7086150.1"/>
    </source>
</evidence>
<keyword evidence="2" id="KW-1185">Reference proteome</keyword>
<gene>
    <name evidence="1" type="ORF">E1B28_002110</name>
</gene>
<dbReference type="AlphaFoldDB" id="A0A9P7UL64"/>
<reference evidence="1" key="1">
    <citation type="journal article" date="2021" name="Genome Biol. Evol.">
        <title>The assembled and annotated genome of the fairy-ring fungus Marasmius oreades.</title>
        <authorList>
            <person name="Hiltunen M."/>
            <person name="Ament-Velasquez S.L."/>
            <person name="Johannesson H."/>
        </authorList>
    </citation>
    <scope>NUCLEOTIDE SEQUENCE</scope>
    <source>
        <strain evidence="1">03SP1</strain>
    </source>
</reference>
<dbReference type="KEGG" id="more:E1B28_002110"/>
<sequence>MSQCSSTISNTLMYSSFFNIPDYNHSLPANATSDMSSSRYRLRGWTVCSGSSLAFAEVWFGRDFRAFGVIPCMPMVAHRYRQIEFGGDAYDGPGEPSPLPMPGFIGKENVRTPLCTEEKEKV</sequence>
<organism evidence="1 2">
    <name type="scientific">Marasmius oreades</name>
    <name type="common">fairy-ring Marasmius</name>
    <dbReference type="NCBI Taxonomy" id="181124"/>
    <lineage>
        <taxon>Eukaryota</taxon>
        <taxon>Fungi</taxon>
        <taxon>Dikarya</taxon>
        <taxon>Basidiomycota</taxon>
        <taxon>Agaricomycotina</taxon>
        <taxon>Agaricomycetes</taxon>
        <taxon>Agaricomycetidae</taxon>
        <taxon>Agaricales</taxon>
        <taxon>Marasmiineae</taxon>
        <taxon>Marasmiaceae</taxon>
        <taxon>Marasmius</taxon>
    </lineage>
</organism>
<name>A0A9P7UL64_9AGAR</name>
<evidence type="ECO:0000313" key="2">
    <source>
        <dbReference type="Proteomes" id="UP001049176"/>
    </source>
</evidence>
<dbReference type="RefSeq" id="XP_043002621.1">
    <property type="nucleotide sequence ID" value="XM_043159023.1"/>
</dbReference>
<dbReference type="Proteomes" id="UP001049176">
    <property type="component" value="Chromosome 10"/>
</dbReference>
<comment type="caution">
    <text evidence="1">The sequence shown here is derived from an EMBL/GenBank/DDBJ whole genome shotgun (WGS) entry which is preliminary data.</text>
</comment>
<proteinExistence type="predicted"/>
<dbReference type="EMBL" id="CM032190">
    <property type="protein sequence ID" value="KAG7086150.1"/>
    <property type="molecule type" value="Genomic_DNA"/>
</dbReference>